<reference evidence="2 3" key="1">
    <citation type="journal article" date="2011" name="J. Virol.">
        <title>Genomic sequencing and characterization of cynomolgus macaque cytomegalovirus.</title>
        <authorList>
            <person name="Marsh A.K."/>
            <person name="Willer D.O."/>
            <person name="Ambagala A.P."/>
            <person name="Dzamba M."/>
            <person name="Chan J.K."/>
            <person name="Pilon R."/>
            <person name="Fournier J."/>
            <person name="Sandstrom P."/>
            <person name="Brudno M."/>
            <person name="Macdonald K.S."/>
        </authorList>
    </citation>
    <scope>NUCLEOTIDE SEQUENCE [LARGE SCALE GENOMIC DNA]</scope>
    <source>
        <strain evidence="2 3">Ottawa</strain>
    </source>
</reference>
<feature type="region of interest" description="Disordered" evidence="1">
    <location>
        <begin position="58"/>
        <end position="91"/>
    </location>
</feature>
<sequence length="133" mass="14596">MGCESRNLATDAGSACCSTFCTKGSVFLRRYLYRHLISYTLAQGDMCRLVRASPLSDLHTPKHRSIEAPIRPEVGSISRPRPSRTGSRPCMTWNSTRVLTTPSCCKPNWIPGDAPARERCASALGMHPNTKAS</sequence>
<keyword evidence="3" id="KW-1185">Reference proteome</keyword>
<evidence type="ECO:0000313" key="3">
    <source>
        <dbReference type="Proteomes" id="UP000174965"/>
    </source>
</evidence>
<evidence type="ECO:0000256" key="1">
    <source>
        <dbReference type="SAM" id="MobiDB-lite"/>
    </source>
</evidence>
<gene>
    <name evidence="2" type="ORF">cy138</name>
</gene>
<evidence type="ECO:0000313" key="2">
    <source>
        <dbReference type="EMBL" id="AEQ32219.1"/>
    </source>
</evidence>
<organism evidence="2 3">
    <name type="scientific">macacine betaherpesvirus 8</name>
    <dbReference type="NCBI Taxonomy" id="2560567"/>
    <lineage>
        <taxon>Viruses</taxon>
        <taxon>Duplodnaviria</taxon>
        <taxon>Heunggongvirae</taxon>
        <taxon>Peploviricota</taxon>
        <taxon>Herviviricetes</taxon>
        <taxon>Herpesvirales</taxon>
        <taxon>Orthoherpesviridae</taxon>
        <taxon>Betaherpesvirinae</taxon>
        <taxon>Cytomegalovirus</taxon>
        <taxon>Cytomegalovirus macacinebeta8</taxon>
    </lineage>
</organism>
<accession>G8H0M1</accession>
<name>G8H0M1_9BETA</name>
<protein>
    <submittedName>
        <fullName evidence="2">Uncharacterized protein</fullName>
    </submittedName>
</protein>
<dbReference type="EMBL" id="JN227533">
    <property type="protein sequence ID" value="AEQ32219.1"/>
    <property type="molecule type" value="Genomic_DNA"/>
</dbReference>
<dbReference type="Proteomes" id="UP000174965">
    <property type="component" value="Segment"/>
</dbReference>
<proteinExistence type="predicted"/>
<feature type="compositionally biased region" description="Low complexity" evidence="1">
    <location>
        <begin position="76"/>
        <end position="89"/>
    </location>
</feature>